<protein>
    <submittedName>
        <fullName evidence="1">Phosphonate C-P lyase system protein PhnH</fullName>
    </submittedName>
</protein>
<dbReference type="EMBL" id="JAGTUF010000004">
    <property type="protein sequence ID" value="MBR9971491.1"/>
    <property type="molecule type" value="Genomic_DNA"/>
</dbReference>
<keyword evidence="1" id="KW-0456">Lyase</keyword>
<proteinExistence type="predicted"/>
<dbReference type="PIRSF" id="PIRSF020680">
    <property type="entry name" value="PhnH"/>
    <property type="match status" value="1"/>
</dbReference>
<dbReference type="InterPro" id="IPR038058">
    <property type="entry name" value="PhnH-like_sp"/>
</dbReference>
<name>A0ABS5IB49_9PROT</name>
<organism evidence="1 2">
    <name type="scientific">Magnetospirillum sulfuroxidans</name>
    <dbReference type="NCBI Taxonomy" id="611300"/>
    <lineage>
        <taxon>Bacteria</taxon>
        <taxon>Pseudomonadati</taxon>
        <taxon>Pseudomonadota</taxon>
        <taxon>Alphaproteobacteria</taxon>
        <taxon>Rhodospirillales</taxon>
        <taxon>Rhodospirillaceae</taxon>
        <taxon>Magnetospirillum</taxon>
    </lineage>
</organism>
<evidence type="ECO:0000313" key="1">
    <source>
        <dbReference type="EMBL" id="MBR9971491.1"/>
    </source>
</evidence>
<gene>
    <name evidence="1" type="primary">phnH</name>
    <name evidence="1" type="ORF">KEC16_07180</name>
</gene>
<comment type="caution">
    <text evidence="1">The sequence shown here is derived from an EMBL/GenBank/DDBJ whole genome shotgun (WGS) entry which is preliminary data.</text>
</comment>
<evidence type="ECO:0000313" key="2">
    <source>
        <dbReference type="Proteomes" id="UP000680714"/>
    </source>
</evidence>
<dbReference type="Gene3D" id="3.40.50.11310">
    <property type="entry name" value="Bacterial phosphonate metabolism protein PhnH"/>
    <property type="match status" value="1"/>
</dbReference>
<accession>A0ABS5IB49</accession>
<reference evidence="1 2" key="1">
    <citation type="submission" date="2021-04" db="EMBL/GenBank/DDBJ databases">
        <title>Magnetospirillum sulfuroxidans sp. nov., a facultative chemolithoautotrophic sulfur-oxidizing alphaproteobacterium isolated from freshwater sediment and proposals for Paramagetospirillum gen. nov., and Magnetospirillaceae fam. nov.</title>
        <authorList>
            <person name="Koziaeva V."/>
            <person name="Geelhoed J.S."/>
            <person name="Sorokin D.Y."/>
            <person name="Grouzdev D.S."/>
        </authorList>
    </citation>
    <scope>NUCLEOTIDE SEQUENCE [LARGE SCALE GENOMIC DNA]</scope>
    <source>
        <strain evidence="1 2">J10</strain>
    </source>
</reference>
<dbReference type="RefSeq" id="WP_211547300.1">
    <property type="nucleotide sequence ID" value="NZ_JAGTUF010000004.1"/>
</dbReference>
<dbReference type="NCBIfam" id="TIGR03292">
    <property type="entry name" value="PhnH_redo"/>
    <property type="match status" value="1"/>
</dbReference>
<sequence>MNALAPETGLLPGFSDPVAQSQKVFRVVLEAMSRPGTIVAAHTVASAPRPLDPVAAALILALVDYETPLWLDPAAAQPAVIDYLRFHCGCPLVERPDQAAFALITDPKSMPPLSSFYLGSDEYPDRSTTVIVQVPHLDGGEGWSLKGPGIRDQAILSAGHLPAAFKAWVQDNHLLFPRGIDLLFAAPTHVAGLPRSTQLEG</sequence>
<dbReference type="Proteomes" id="UP000680714">
    <property type="component" value="Unassembled WGS sequence"/>
</dbReference>
<dbReference type="SUPFAM" id="SSF159709">
    <property type="entry name" value="PhnH-like"/>
    <property type="match status" value="1"/>
</dbReference>
<dbReference type="GO" id="GO:0016829">
    <property type="term" value="F:lyase activity"/>
    <property type="evidence" value="ECO:0007669"/>
    <property type="project" value="UniProtKB-KW"/>
</dbReference>
<dbReference type="Pfam" id="PF05845">
    <property type="entry name" value="PhnH"/>
    <property type="match status" value="1"/>
</dbReference>
<dbReference type="InterPro" id="IPR008772">
    <property type="entry name" value="Phosphonate_metab_PhnH"/>
</dbReference>
<keyword evidence="2" id="KW-1185">Reference proteome</keyword>